<sequence>MYYWKAQIEKPIEFVSAGHFTAGYPWIHGKRSINSFEIILGLRDTAYIQQEDEQFEVTPGSVLLLLPEQTHWGYAYSDPQVSFYWLHFQCPESSMEFMDEKQAEAELGRYKHNPYLDQGMPFVLLPAFFKPPEVDKAGILFRQLLHIVESRYYTRQGADYMLTSLLIELTQQSMTAYTSPQGGMTSRHQRMMSVLEWIRIHAVKPISVDDAAREFNYNPDYLTRLFKKEMGMSMQEYIQKVKIDRAKEELGRTDLSIKEIAHRLGFEDEKYFMKVFRKHQQMTPTEFRRAFYRTHLNNK</sequence>
<protein>
    <submittedName>
        <fullName evidence="5">AraC family transcriptional regulator</fullName>
    </submittedName>
</protein>
<name>A0ABT2U9K5_9BACL</name>
<dbReference type="SUPFAM" id="SSF46689">
    <property type="entry name" value="Homeodomain-like"/>
    <property type="match status" value="2"/>
</dbReference>
<dbReference type="InterPro" id="IPR037923">
    <property type="entry name" value="HTH-like"/>
</dbReference>
<dbReference type="InterPro" id="IPR018062">
    <property type="entry name" value="HTH_AraC-typ_CS"/>
</dbReference>
<keyword evidence="1" id="KW-0805">Transcription regulation</keyword>
<organism evidence="5 6">
    <name type="scientific">Paenibacillus baimaensis</name>
    <dbReference type="NCBI Taxonomy" id="2982185"/>
    <lineage>
        <taxon>Bacteria</taxon>
        <taxon>Bacillati</taxon>
        <taxon>Bacillota</taxon>
        <taxon>Bacilli</taxon>
        <taxon>Bacillales</taxon>
        <taxon>Paenibacillaceae</taxon>
        <taxon>Paenibacillus</taxon>
    </lineage>
</organism>
<accession>A0ABT2U9K5</accession>
<evidence type="ECO:0000313" key="6">
    <source>
        <dbReference type="Proteomes" id="UP001652445"/>
    </source>
</evidence>
<dbReference type="InterPro" id="IPR003313">
    <property type="entry name" value="AraC-bd"/>
</dbReference>
<dbReference type="PROSITE" id="PS00041">
    <property type="entry name" value="HTH_ARAC_FAMILY_1"/>
    <property type="match status" value="1"/>
</dbReference>
<dbReference type="PRINTS" id="PR00032">
    <property type="entry name" value="HTHARAC"/>
</dbReference>
<dbReference type="PANTHER" id="PTHR43280:SF2">
    <property type="entry name" value="HTH-TYPE TRANSCRIPTIONAL REGULATOR EXSA"/>
    <property type="match status" value="1"/>
</dbReference>
<reference evidence="5 6" key="1">
    <citation type="submission" date="2022-09" db="EMBL/GenBank/DDBJ databases">
        <authorList>
            <person name="Han X.L."/>
            <person name="Wang Q."/>
            <person name="Lu T."/>
        </authorList>
    </citation>
    <scope>NUCLEOTIDE SEQUENCE [LARGE SCALE GENOMIC DNA]</scope>
    <source>
        <strain evidence="5 6">WQ 127069</strain>
    </source>
</reference>
<evidence type="ECO:0000256" key="2">
    <source>
        <dbReference type="ARBA" id="ARBA00023125"/>
    </source>
</evidence>
<dbReference type="EMBL" id="JAOQIO010000007">
    <property type="protein sequence ID" value="MCU6791275.1"/>
    <property type="molecule type" value="Genomic_DNA"/>
</dbReference>
<evidence type="ECO:0000256" key="1">
    <source>
        <dbReference type="ARBA" id="ARBA00023015"/>
    </source>
</evidence>
<comment type="caution">
    <text evidence="5">The sequence shown here is derived from an EMBL/GenBank/DDBJ whole genome shotgun (WGS) entry which is preliminary data.</text>
</comment>
<dbReference type="InterPro" id="IPR009057">
    <property type="entry name" value="Homeodomain-like_sf"/>
</dbReference>
<dbReference type="Proteomes" id="UP001652445">
    <property type="component" value="Unassembled WGS sequence"/>
</dbReference>
<dbReference type="SUPFAM" id="SSF51215">
    <property type="entry name" value="Regulatory protein AraC"/>
    <property type="match status" value="1"/>
</dbReference>
<evidence type="ECO:0000256" key="3">
    <source>
        <dbReference type="ARBA" id="ARBA00023163"/>
    </source>
</evidence>
<proteinExistence type="predicted"/>
<dbReference type="SMART" id="SM00342">
    <property type="entry name" value="HTH_ARAC"/>
    <property type="match status" value="1"/>
</dbReference>
<dbReference type="PROSITE" id="PS01124">
    <property type="entry name" value="HTH_ARAC_FAMILY_2"/>
    <property type="match status" value="1"/>
</dbReference>
<dbReference type="Pfam" id="PF12833">
    <property type="entry name" value="HTH_18"/>
    <property type="match status" value="1"/>
</dbReference>
<keyword evidence="3" id="KW-0804">Transcription</keyword>
<dbReference type="InterPro" id="IPR020449">
    <property type="entry name" value="Tscrpt_reg_AraC-type_HTH"/>
</dbReference>
<dbReference type="PANTHER" id="PTHR43280">
    <property type="entry name" value="ARAC-FAMILY TRANSCRIPTIONAL REGULATOR"/>
    <property type="match status" value="1"/>
</dbReference>
<evidence type="ECO:0000313" key="5">
    <source>
        <dbReference type="EMBL" id="MCU6791275.1"/>
    </source>
</evidence>
<feature type="domain" description="HTH araC/xylS-type" evidence="4">
    <location>
        <begin position="192"/>
        <end position="290"/>
    </location>
</feature>
<dbReference type="RefSeq" id="WP_076229406.1">
    <property type="nucleotide sequence ID" value="NZ_JAOQIO010000007.1"/>
</dbReference>
<gene>
    <name evidence="5" type="ORF">OB236_03930</name>
</gene>
<keyword evidence="6" id="KW-1185">Reference proteome</keyword>
<dbReference type="Gene3D" id="1.10.10.60">
    <property type="entry name" value="Homeodomain-like"/>
    <property type="match status" value="2"/>
</dbReference>
<dbReference type="InterPro" id="IPR018060">
    <property type="entry name" value="HTH_AraC"/>
</dbReference>
<evidence type="ECO:0000259" key="4">
    <source>
        <dbReference type="PROSITE" id="PS01124"/>
    </source>
</evidence>
<keyword evidence="2" id="KW-0238">DNA-binding</keyword>
<dbReference type="Pfam" id="PF02311">
    <property type="entry name" value="AraC_binding"/>
    <property type="match status" value="1"/>
</dbReference>